<evidence type="ECO:0000313" key="1">
    <source>
        <dbReference type="EMBL" id="EPQ11504.1"/>
    </source>
</evidence>
<gene>
    <name evidence="1" type="ORF">D623_10031746</name>
</gene>
<name>S7N396_MYOBR</name>
<organism evidence="1 2">
    <name type="scientific">Myotis brandtii</name>
    <name type="common">Brandt's bat</name>
    <dbReference type="NCBI Taxonomy" id="109478"/>
    <lineage>
        <taxon>Eukaryota</taxon>
        <taxon>Metazoa</taxon>
        <taxon>Chordata</taxon>
        <taxon>Craniata</taxon>
        <taxon>Vertebrata</taxon>
        <taxon>Euteleostomi</taxon>
        <taxon>Mammalia</taxon>
        <taxon>Eutheria</taxon>
        <taxon>Laurasiatheria</taxon>
        <taxon>Chiroptera</taxon>
        <taxon>Yangochiroptera</taxon>
        <taxon>Vespertilionidae</taxon>
        <taxon>Myotis</taxon>
    </lineage>
</organism>
<accession>S7N396</accession>
<dbReference type="EMBL" id="KE163302">
    <property type="protein sequence ID" value="EPQ11504.1"/>
    <property type="molecule type" value="Genomic_DNA"/>
</dbReference>
<dbReference type="Proteomes" id="UP000052978">
    <property type="component" value="Unassembled WGS sequence"/>
</dbReference>
<reference evidence="1 2" key="1">
    <citation type="journal article" date="2013" name="Nat. Commun.">
        <title>Genome analysis reveals insights into physiology and longevity of the Brandt's bat Myotis brandtii.</title>
        <authorList>
            <person name="Seim I."/>
            <person name="Fang X."/>
            <person name="Xiong Z."/>
            <person name="Lobanov A.V."/>
            <person name="Huang Z."/>
            <person name="Ma S."/>
            <person name="Feng Y."/>
            <person name="Turanov A.A."/>
            <person name="Zhu Y."/>
            <person name="Lenz T.L."/>
            <person name="Gerashchenko M.V."/>
            <person name="Fan D."/>
            <person name="Hee Yim S."/>
            <person name="Yao X."/>
            <person name="Jordan D."/>
            <person name="Xiong Y."/>
            <person name="Ma Y."/>
            <person name="Lyapunov A.N."/>
            <person name="Chen G."/>
            <person name="Kulakova O.I."/>
            <person name="Sun Y."/>
            <person name="Lee S.G."/>
            <person name="Bronson R.T."/>
            <person name="Moskalev A.A."/>
            <person name="Sunyaev S.R."/>
            <person name="Zhang G."/>
            <person name="Krogh A."/>
            <person name="Wang J."/>
            <person name="Gladyshev V.N."/>
        </authorList>
    </citation>
    <scope>NUCLEOTIDE SEQUENCE [LARGE SCALE GENOMIC DNA]</scope>
</reference>
<proteinExistence type="predicted"/>
<protein>
    <submittedName>
        <fullName evidence="1">Uncharacterized protein</fullName>
    </submittedName>
</protein>
<sequence>MQIEPKTRTTWSNKILQVAAFYGVAGREQLLAQQRMHSMLSSGKSLSPH</sequence>
<evidence type="ECO:0000313" key="2">
    <source>
        <dbReference type="Proteomes" id="UP000052978"/>
    </source>
</evidence>
<keyword evidence="2" id="KW-1185">Reference proteome</keyword>
<dbReference type="AlphaFoldDB" id="S7N396"/>